<keyword evidence="3" id="KW-1185">Reference proteome</keyword>
<reference evidence="2 3" key="1">
    <citation type="submission" date="2018-05" db="EMBL/GenBank/DDBJ databases">
        <title>Genetic diversity of glacier-inhabiting Cryobacterium bacteria in China and description of Cryobacterium mengkeensis sp. nov. and Arthrobacter glacialis sp. nov.</title>
        <authorList>
            <person name="Liu Q."/>
            <person name="Xin Y.-H."/>
        </authorList>
    </citation>
    <scope>NUCLEOTIDE SEQUENCE [LARGE SCALE GENOMIC DNA]</scope>
    <source>
        <strain evidence="2 3">GP3</strain>
    </source>
</reference>
<evidence type="ECO:0000313" key="2">
    <source>
        <dbReference type="EMBL" id="PXA66920.1"/>
    </source>
</evidence>
<dbReference type="AlphaFoldDB" id="A0A2V3DU76"/>
<protein>
    <recommendedName>
        <fullName evidence="4">DUF4878 domain-containing protein</fullName>
    </recommendedName>
</protein>
<accession>A0A2V3DU76</accession>
<sequence>MTTEYRALIQAPAPEPGTVDRVKNGTQLIKIAAVWLLIFLLGVAASIVTIAVVNTKDFGPEKTVARYLDALKAGDGGTARGLLNAKIPGANAAALDGKALAQSQKDVKELSIAPSVPTDENTERVTVSYTVTDVPLSTDFVLQKGPKHWLFFDSWEMVPVTLPVINASVVNANQSSINGVEANMPDGKNSFAVFYPGNYELEYRSPLFAAPPVTRTVTGSTEAVSPVSLATGPTSDLLAQVDGTIRKYLDACAKQAVLMPTGCPLNAATNNRVLSSVAWSIVEYPAITITPFGGQWIMAPLKFKAQVAFKEQDLFTGQVSPVKQTSDFSFTTKLTITANNVLVTPVLDF</sequence>
<dbReference type="Proteomes" id="UP000246303">
    <property type="component" value="Unassembled WGS sequence"/>
</dbReference>
<evidence type="ECO:0008006" key="4">
    <source>
        <dbReference type="Google" id="ProtNLM"/>
    </source>
</evidence>
<evidence type="ECO:0000313" key="3">
    <source>
        <dbReference type="Proteomes" id="UP000246303"/>
    </source>
</evidence>
<feature type="transmembrane region" description="Helical" evidence="1">
    <location>
        <begin position="31"/>
        <end position="53"/>
    </location>
</feature>
<name>A0A2V3DU76_9MICC</name>
<evidence type="ECO:0000256" key="1">
    <source>
        <dbReference type="SAM" id="Phobius"/>
    </source>
</evidence>
<dbReference type="EMBL" id="QHLZ01000002">
    <property type="protein sequence ID" value="PXA66920.1"/>
    <property type="molecule type" value="Genomic_DNA"/>
</dbReference>
<gene>
    <name evidence="2" type="ORF">CVS29_05040</name>
</gene>
<organism evidence="2 3">
    <name type="scientific">Arthrobacter psychrochitiniphilus</name>
    <dbReference type="NCBI Taxonomy" id="291045"/>
    <lineage>
        <taxon>Bacteria</taxon>
        <taxon>Bacillati</taxon>
        <taxon>Actinomycetota</taxon>
        <taxon>Actinomycetes</taxon>
        <taxon>Micrococcales</taxon>
        <taxon>Micrococcaceae</taxon>
        <taxon>Arthrobacter</taxon>
    </lineage>
</organism>
<keyword evidence="1" id="KW-0812">Transmembrane</keyword>
<proteinExistence type="predicted"/>
<keyword evidence="1" id="KW-1133">Transmembrane helix</keyword>
<comment type="caution">
    <text evidence="2">The sequence shown here is derived from an EMBL/GenBank/DDBJ whole genome shotgun (WGS) entry which is preliminary data.</text>
</comment>
<keyword evidence="1" id="KW-0472">Membrane</keyword>